<organism evidence="1 2">
    <name type="scientific">Asterophora parasitica</name>
    <dbReference type="NCBI Taxonomy" id="117018"/>
    <lineage>
        <taxon>Eukaryota</taxon>
        <taxon>Fungi</taxon>
        <taxon>Dikarya</taxon>
        <taxon>Basidiomycota</taxon>
        <taxon>Agaricomycotina</taxon>
        <taxon>Agaricomycetes</taxon>
        <taxon>Agaricomycetidae</taxon>
        <taxon>Agaricales</taxon>
        <taxon>Tricholomatineae</taxon>
        <taxon>Lyophyllaceae</taxon>
        <taxon>Asterophora</taxon>
    </lineage>
</organism>
<gene>
    <name evidence="1" type="ORF">DXG03_000179</name>
</gene>
<evidence type="ECO:0000313" key="1">
    <source>
        <dbReference type="EMBL" id="KAG5648830.1"/>
    </source>
</evidence>
<reference evidence="1" key="2">
    <citation type="submission" date="2021-10" db="EMBL/GenBank/DDBJ databases">
        <title>Phylogenomics reveals ancestral predisposition of the termite-cultivated fungus Termitomyces towards a domesticated lifestyle.</title>
        <authorList>
            <person name="Auxier B."/>
            <person name="Grum-Grzhimaylo A."/>
            <person name="Cardenas M.E."/>
            <person name="Lodge J.D."/>
            <person name="Laessoe T."/>
            <person name="Pedersen O."/>
            <person name="Smith M.E."/>
            <person name="Kuyper T.W."/>
            <person name="Franco-Molano E.A."/>
            <person name="Baroni T.J."/>
            <person name="Aanen D.K."/>
        </authorList>
    </citation>
    <scope>NUCLEOTIDE SEQUENCE</scope>
    <source>
        <strain evidence="1">AP01</strain>
        <tissue evidence="1">Mycelium</tissue>
    </source>
</reference>
<proteinExistence type="predicted"/>
<comment type="caution">
    <text evidence="1">The sequence shown here is derived from an EMBL/GenBank/DDBJ whole genome shotgun (WGS) entry which is preliminary data.</text>
</comment>
<protein>
    <submittedName>
        <fullName evidence="1">Uncharacterized protein</fullName>
    </submittedName>
</protein>
<reference evidence="1" key="1">
    <citation type="submission" date="2020-07" db="EMBL/GenBank/DDBJ databases">
        <authorList>
            <person name="Nieuwenhuis M."/>
            <person name="Van De Peppel L.J.J."/>
        </authorList>
    </citation>
    <scope>NUCLEOTIDE SEQUENCE</scope>
    <source>
        <strain evidence="1">AP01</strain>
        <tissue evidence="1">Mycelium</tissue>
    </source>
</reference>
<keyword evidence="2" id="KW-1185">Reference proteome</keyword>
<name>A0A9P7GGE3_9AGAR</name>
<dbReference type="GO" id="GO:0016279">
    <property type="term" value="F:protein-lysine N-methyltransferase activity"/>
    <property type="evidence" value="ECO:0007669"/>
    <property type="project" value="TreeGrafter"/>
</dbReference>
<dbReference type="Proteomes" id="UP000775547">
    <property type="component" value="Unassembled WGS sequence"/>
</dbReference>
<dbReference type="OrthoDB" id="42889at2759"/>
<dbReference type="PANTHER" id="PTHR13271">
    <property type="entry name" value="UNCHARACTERIZED PUTATIVE METHYLTRANSFERASE"/>
    <property type="match status" value="1"/>
</dbReference>
<evidence type="ECO:0000313" key="2">
    <source>
        <dbReference type="Proteomes" id="UP000775547"/>
    </source>
</evidence>
<accession>A0A9P7GGE3</accession>
<dbReference type="SUPFAM" id="SSF82199">
    <property type="entry name" value="SET domain"/>
    <property type="match status" value="1"/>
</dbReference>
<dbReference type="EMBL" id="JABCKV010000001">
    <property type="protein sequence ID" value="KAG5648830.1"/>
    <property type="molecule type" value="Genomic_DNA"/>
</dbReference>
<dbReference type="Gene3D" id="3.90.1410.10">
    <property type="entry name" value="set domain protein methyltransferase, domain 1"/>
    <property type="match status" value="1"/>
</dbReference>
<dbReference type="AlphaFoldDB" id="A0A9P7GGE3"/>
<sequence>MTLEPPTAHSFRKWFTGEGGDFHPNALFSEGIKIALLFEISLTLRAIKVPSGYSIIAREDLPIDTAVVKCPFDLAITEELAQRCLLKLTDLKVLVSSKRWGDLASETPSISLVLHNASSKGEELVNNYGAKPNSELILGYGFSLSQNPDDTIVLKIGGIDGKKWEVGRSARGADGLWDEILHSVQQDPESPPNYEDQLDASGALLDMLHGLLDRLPSDREGRRAEMRQEVALMLHDYVEGQRDILQSLVDFAHEQEKLAIEAARAEGVEIVLED</sequence>
<dbReference type="InterPro" id="IPR046341">
    <property type="entry name" value="SET_dom_sf"/>
</dbReference>
<dbReference type="InterPro" id="IPR050600">
    <property type="entry name" value="SETD3_SETD6_MTase"/>
</dbReference>